<feature type="transmembrane region" description="Helical" evidence="6">
    <location>
        <begin position="131"/>
        <end position="152"/>
    </location>
</feature>
<feature type="transmembrane region" description="Helical" evidence="6">
    <location>
        <begin position="281"/>
        <end position="301"/>
    </location>
</feature>
<feature type="transmembrane region" description="Helical" evidence="6">
    <location>
        <begin position="257"/>
        <end position="274"/>
    </location>
</feature>
<dbReference type="STRING" id="649638.Trad_0695"/>
<keyword evidence="4 6" id="KW-1133">Transmembrane helix</keyword>
<comment type="subcellular location">
    <subcellularLocation>
        <location evidence="1">Cell membrane</location>
        <topology evidence="1">Multi-pass membrane protein</topology>
    </subcellularLocation>
</comment>
<dbReference type="KEGG" id="tra:Trad_0695"/>
<organism evidence="7 8">
    <name type="scientific">Truepera radiovictrix (strain DSM 17093 / CIP 108686 / LMG 22925 / RQ-24)</name>
    <dbReference type="NCBI Taxonomy" id="649638"/>
    <lineage>
        <taxon>Bacteria</taxon>
        <taxon>Thermotogati</taxon>
        <taxon>Deinococcota</taxon>
        <taxon>Deinococci</taxon>
        <taxon>Trueperales</taxon>
        <taxon>Trueperaceae</taxon>
        <taxon>Truepera</taxon>
    </lineage>
</organism>
<feature type="transmembrane region" description="Helical" evidence="6">
    <location>
        <begin position="78"/>
        <end position="98"/>
    </location>
</feature>
<feature type="transmembrane region" description="Helical" evidence="6">
    <location>
        <begin position="307"/>
        <end position="323"/>
    </location>
</feature>
<dbReference type="GO" id="GO:0022857">
    <property type="term" value="F:transmembrane transporter activity"/>
    <property type="evidence" value="ECO:0007669"/>
    <property type="project" value="InterPro"/>
</dbReference>
<keyword evidence="3 6" id="KW-0812">Transmembrane</keyword>
<accession>D7CTH4</accession>
<protein>
    <submittedName>
        <fullName evidence="7">Inner-membrane translocator</fullName>
    </submittedName>
</protein>
<dbReference type="EMBL" id="CP002049">
    <property type="protein sequence ID" value="ADI13831.1"/>
    <property type="molecule type" value="Genomic_DNA"/>
</dbReference>
<dbReference type="OrthoDB" id="9784538at2"/>
<dbReference type="Pfam" id="PF02653">
    <property type="entry name" value="BPD_transp_2"/>
    <property type="match status" value="1"/>
</dbReference>
<reference evidence="7 8" key="2">
    <citation type="journal article" date="2011" name="Stand. Genomic Sci.">
        <title>Complete genome sequence of Truepera radiovictrix type strain (RQ-24).</title>
        <authorList>
            <person name="Ivanova N."/>
            <person name="Rohde C."/>
            <person name="Munk C."/>
            <person name="Nolan M."/>
            <person name="Lucas S."/>
            <person name="Del Rio T.G."/>
            <person name="Tice H."/>
            <person name="Deshpande S."/>
            <person name="Cheng J.F."/>
            <person name="Tapia R."/>
            <person name="Han C."/>
            <person name="Goodwin L."/>
            <person name="Pitluck S."/>
            <person name="Liolios K."/>
            <person name="Mavromatis K."/>
            <person name="Mikhailova N."/>
            <person name="Pati A."/>
            <person name="Chen A."/>
            <person name="Palaniappan K."/>
            <person name="Land M."/>
            <person name="Hauser L."/>
            <person name="Chang Y.J."/>
            <person name="Jeffries C.D."/>
            <person name="Brambilla E."/>
            <person name="Rohde M."/>
            <person name="Goker M."/>
            <person name="Tindall B.J."/>
            <person name="Woyke T."/>
            <person name="Bristow J."/>
            <person name="Eisen J.A."/>
            <person name="Markowitz V."/>
            <person name="Hugenholtz P."/>
            <person name="Kyrpides N.C."/>
            <person name="Klenk H.P."/>
            <person name="Lapidus A."/>
        </authorList>
    </citation>
    <scope>NUCLEOTIDE SEQUENCE [LARGE SCALE GENOMIC DNA]</scope>
    <source>
        <strain evidence="8">DSM 17093 / CIP 108686 / LMG 22925 / RQ-24</strain>
    </source>
</reference>
<evidence type="ECO:0000256" key="1">
    <source>
        <dbReference type="ARBA" id="ARBA00004651"/>
    </source>
</evidence>
<feature type="transmembrane region" description="Helical" evidence="6">
    <location>
        <begin position="21"/>
        <end position="40"/>
    </location>
</feature>
<dbReference type="eggNOG" id="COG1172">
    <property type="taxonomic scope" value="Bacteria"/>
</dbReference>
<evidence type="ECO:0000256" key="3">
    <source>
        <dbReference type="ARBA" id="ARBA00022692"/>
    </source>
</evidence>
<feature type="transmembrane region" description="Helical" evidence="6">
    <location>
        <begin position="227"/>
        <end position="245"/>
    </location>
</feature>
<evidence type="ECO:0000256" key="4">
    <source>
        <dbReference type="ARBA" id="ARBA00022989"/>
    </source>
</evidence>
<dbReference type="InterPro" id="IPR001851">
    <property type="entry name" value="ABC_transp_permease"/>
</dbReference>
<evidence type="ECO:0000256" key="5">
    <source>
        <dbReference type="ARBA" id="ARBA00023136"/>
    </source>
</evidence>
<evidence type="ECO:0000256" key="2">
    <source>
        <dbReference type="ARBA" id="ARBA00022475"/>
    </source>
</evidence>
<dbReference type="RefSeq" id="WP_013177203.1">
    <property type="nucleotide sequence ID" value="NC_014221.1"/>
</dbReference>
<dbReference type="AlphaFoldDB" id="D7CTH4"/>
<keyword evidence="2" id="KW-1003">Cell membrane</keyword>
<feature type="transmembrane region" description="Helical" evidence="6">
    <location>
        <begin position="172"/>
        <end position="196"/>
    </location>
</feature>
<sequence>MSAPLRAAPRAPRFDLRALGPLIGLVALFVAGALINPVFLSPTNLFNVLTRSAFIGIIAVGATFVIISGGLDLSVGSMAAFIAGVMIIAMNSAVATFGAGVVTVLLGIGVSLLLGLFAGLLNGLIITRGKIAAFIVTLGTLGIFRSLVTYLADGGTLSLDFGVRGVYGPVYTGSLLGVPYPVLVFAAVAVLGSVLLHRTRFGRYCYAIGSNERVARYSAIDVDRVQTLTYVLQGLCVSVATIIYVPRLGSASASTGVLWELEAIAAVIIGGTALRGGSGHVWGTVVGAVMLSTIGNVLNLTGFISEYLNGAVQGLIIIAAVLLQRSRGDER</sequence>
<keyword evidence="8" id="KW-1185">Reference proteome</keyword>
<evidence type="ECO:0000313" key="8">
    <source>
        <dbReference type="Proteomes" id="UP000000379"/>
    </source>
</evidence>
<feature type="transmembrane region" description="Helical" evidence="6">
    <location>
        <begin position="104"/>
        <end position="124"/>
    </location>
</feature>
<evidence type="ECO:0000313" key="7">
    <source>
        <dbReference type="EMBL" id="ADI13831.1"/>
    </source>
</evidence>
<feature type="transmembrane region" description="Helical" evidence="6">
    <location>
        <begin position="52"/>
        <end position="71"/>
    </location>
</feature>
<dbReference type="HOGENOM" id="CLU_028880_0_2_0"/>
<keyword evidence="5 6" id="KW-0472">Membrane</keyword>
<name>D7CTH4_TRURR</name>
<proteinExistence type="predicted"/>
<dbReference type="GO" id="GO:0005886">
    <property type="term" value="C:plasma membrane"/>
    <property type="evidence" value="ECO:0007669"/>
    <property type="project" value="UniProtKB-SubCell"/>
</dbReference>
<gene>
    <name evidence="7" type="ordered locus">Trad_0695</name>
</gene>
<evidence type="ECO:0000256" key="6">
    <source>
        <dbReference type="SAM" id="Phobius"/>
    </source>
</evidence>
<dbReference type="PANTHER" id="PTHR32196:SF72">
    <property type="entry name" value="RIBOSE IMPORT PERMEASE PROTEIN RBSC"/>
    <property type="match status" value="1"/>
</dbReference>
<dbReference type="CDD" id="cd06579">
    <property type="entry name" value="TM_PBP1_transp_AraH_like"/>
    <property type="match status" value="1"/>
</dbReference>
<dbReference type="Proteomes" id="UP000000379">
    <property type="component" value="Chromosome"/>
</dbReference>
<reference evidence="8" key="1">
    <citation type="submission" date="2010-05" db="EMBL/GenBank/DDBJ databases">
        <title>The complete genome of Truepera radiovictris DSM 17093.</title>
        <authorList>
            <consortium name="US DOE Joint Genome Institute (JGI-PGF)"/>
            <person name="Lucas S."/>
            <person name="Copeland A."/>
            <person name="Lapidus A."/>
            <person name="Glavina del Rio T."/>
            <person name="Dalin E."/>
            <person name="Tice H."/>
            <person name="Bruce D."/>
            <person name="Goodwin L."/>
            <person name="Pitluck S."/>
            <person name="Kyrpides N."/>
            <person name="Mavromatis K."/>
            <person name="Ovchinnikova G."/>
            <person name="Munk A.C."/>
            <person name="Detter J.C."/>
            <person name="Han C."/>
            <person name="Tapia R."/>
            <person name="Land M."/>
            <person name="Hauser L."/>
            <person name="Markowitz V."/>
            <person name="Cheng J.-F."/>
            <person name="Hugenholtz P."/>
            <person name="Woyke T."/>
            <person name="Wu D."/>
            <person name="Tindall B."/>
            <person name="Pomrenke H.G."/>
            <person name="Brambilla E."/>
            <person name="Klenk H.-P."/>
            <person name="Eisen J.A."/>
        </authorList>
    </citation>
    <scope>NUCLEOTIDE SEQUENCE [LARGE SCALE GENOMIC DNA]</scope>
    <source>
        <strain evidence="8">DSM 17093 / CIP 108686 / LMG 22925 / RQ-24</strain>
    </source>
</reference>
<dbReference type="PANTHER" id="PTHR32196">
    <property type="entry name" value="ABC TRANSPORTER PERMEASE PROTEIN YPHD-RELATED-RELATED"/>
    <property type="match status" value="1"/>
</dbReference>